<dbReference type="EMBL" id="BQNB010015474">
    <property type="protein sequence ID" value="GJT40456.1"/>
    <property type="molecule type" value="Genomic_DNA"/>
</dbReference>
<keyword evidence="3" id="KW-1185">Reference proteome</keyword>
<name>A0ABQ5DQC5_9ASTR</name>
<sequence length="294" mass="33078">MSFHVAYDKETRGDQCKDQPLYCDASYSPITGYISFDDDNDDDDVEKDEEDKEEEEHLALADPSAVPTDDPETMTTVDQGMSIEEIERVVAQPEVANTIELSMHVGIKKALLQDDCTRAESNRNINQTRGTEQKYMEKEFSIFLAYVTAKEVEDKSEKEGLGRASSFVLDNEYSNRSGTNGAPACPSTGTCIYYSSSEMKELSEQRLYLSWGLGQGFIRTQSLHPGSVAGLVLVSKEGWIILTEVGEAQILDPELIQETTEKIVQIKQRMQAAHDWQKSYADLKRKPMEFQVVE</sequence>
<organism evidence="2 3">
    <name type="scientific">Tanacetum coccineum</name>
    <dbReference type="NCBI Taxonomy" id="301880"/>
    <lineage>
        <taxon>Eukaryota</taxon>
        <taxon>Viridiplantae</taxon>
        <taxon>Streptophyta</taxon>
        <taxon>Embryophyta</taxon>
        <taxon>Tracheophyta</taxon>
        <taxon>Spermatophyta</taxon>
        <taxon>Magnoliopsida</taxon>
        <taxon>eudicotyledons</taxon>
        <taxon>Gunneridae</taxon>
        <taxon>Pentapetalae</taxon>
        <taxon>asterids</taxon>
        <taxon>campanulids</taxon>
        <taxon>Asterales</taxon>
        <taxon>Asteraceae</taxon>
        <taxon>Asteroideae</taxon>
        <taxon>Anthemideae</taxon>
        <taxon>Anthemidinae</taxon>
        <taxon>Tanacetum</taxon>
    </lineage>
</organism>
<protein>
    <submittedName>
        <fullName evidence="2">Uncharacterized protein</fullName>
    </submittedName>
</protein>
<dbReference type="Proteomes" id="UP001151760">
    <property type="component" value="Unassembled WGS sequence"/>
</dbReference>
<evidence type="ECO:0000256" key="1">
    <source>
        <dbReference type="SAM" id="MobiDB-lite"/>
    </source>
</evidence>
<reference evidence="2" key="2">
    <citation type="submission" date="2022-01" db="EMBL/GenBank/DDBJ databases">
        <authorList>
            <person name="Yamashiro T."/>
            <person name="Shiraishi A."/>
            <person name="Satake H."/>
            <person name="Nakayama K."/>
        </authorList>
    </citation>
    <scope>NUCLEOTIDE SEQUENCE</scope>
</reference>
<feature type="region of interest" description="Disordered" evidence="1">
    <location>
        <begin position="33"/>
        <end position="72"/>
    </location>
</feature>
<accession>A0ABQ5DQC5</accession>
<gene>
    <name evidence="2" type="ORF">Tco_0940321</name>
</gene>
<feature type="compositionally biased region" description="Acidic residues" evidence="1">
    <location>
        <begin position="36"/>
        <end position="56"/>
    </location>
</feature>
<comment type="caution">
    <text evidence="2">The sequence shown here is derived from an EMBL/GenBank/DDBJ whole genome shotgun (WGS) entry which is preliminary data.</text>
</comment>
<evidence type="ECO:0000313" key="3">
    <source>
        <dbReference type="Proteomes" id="UP001151760"/>
    </source>
</evidence>
<reference evidence="2" key="1">
    <citation type="journal article" date="2022" name="Int. J. Mol. Sci.">
        <title>Draft Genome of Tanacetum Coccineum: Genomic Comparison of Closely Related Tanacetum-Family Plants.</title>
        <authorList>
            <person name="Yamashiro T."/>
            <person name="Shiraishi A."/>
            <person name="Nakayama K."/>
            <person name="Satake H."/>
        </authorList>
    </citation>
    <scope>NUCLEOTIDE SEQUENCE</scope>
</reference>
<evidence type="ECO:0000313" key="2">
    <source>
        <dbReference type="EMBL" id="GJT40456.1"/>
    </source>
</evidence>
<proteinExistence type="predicted"/>